<feature type="region of interest" description="Disordered" evidence="1">
    <location>
        <begin position="100"/>
        <end position="150"/>
    </location>
</feature>
<feature type="region of interest" description="Disordered" evidence="1">
    <location>
        <begin position="33"/>
        <end position="81"/>
    </location>
</feature>
<evidence type="ECO:0000256" key="1">
    <source>
        <dbReference type="SAM" id="MobiDB-lite"/>
    </source>
</evidence>
<gene>
    <name evidence="2" type="ORF">JF886_16215</name>
</gene>
<reference evidence="2 3" key="1">
    <citation type="submission" date="2020-10" db="EMBL/GenBank/DDBJ databases">
        <title>Ca. Dormibacterota MAGs.</title>
        <authorList>
            <person name="Montgomery K."/>
        </authorList>
    </citation>
    <scope>NUCLEOTIDE SEQUENCE [LARGE SCALE GENOMIC DNA]</scope>
    <source>
        <strain evidence="2">SC8812_S17_18</strain>
    </source>
</reference>
<organism evidence="2 3">
    <name type="scientific">Candidatus Aeolococcus gillhamiae</name>
    <dbReference type="NCBI Taxonomy" id="3127015"/>
    <lineage>
        <taxon>Bacteria</taxon>
        <taxon>Bacillati</taxon>
        <taxon>Candidatus Dormiibacterota</taxon>
        <taxon>Candidatus Dormibacteria</taxon>
        <taxon>Candidatus Aeolococcales</taxon>
        <taxon>Candidatus Aeolococcaceae</taxon>
        <taxon>Candidatus Aeolococcus</taxon>
    </lineage>
</organism>
<name>A0A934N7D2_9BACT</name>
<evidence type="ECO:0000313" key="2">
    <source>
        <dbReference type="EMBL" id="MBJ7596374.1"/>
    </source>
</evidence>
<feature type="region of interest" description="Disordered" evidence="1">
    <location>
        <begin position="1"/>
        <end position="21"/>
    </location>
</feature>
<evidence type="ECO:0000313" key="3">
    <source>
        <dbReference type="Proteomes" id="UP000606991"/>
    </source>
</evidence>
<sequence>MAQNKTDHGVRFRPGMVVSPGEYRNVETGATRYFDGSSPIPGGVNSAAWEQISDQHHPNSGRGRPAVRSEPGSPSSTGVRFSAGTVVSAGEYRNVQTGATRYFDGNSPLPGGANSSSWQQVSDHHHPEHSRGSAGRRSEPGSPSSTGVRFTAGTIVSAGEYRNTQTGAVHYFDGNTPLPGGANSASWQQISDHFHSASEG</sequence>
<feature type="compositionally biased region" description="Basic and acidic residues" evidence="1">
    <location>
        <begin position="122"/>
        <end position="139"/>
    </location>
</feature>
<feature type="compositionally biased region" description="Basic and acidic residues" evidence="1">
    <location>
        <begin position="1"/>
        <end position="10"/>
    </location>
</feature>
<comment type="caution">
    <text evidence="2">The sequence shown here is derived from an EMBL/GenBank/DDBJ whole genome shotgun (WGS) entry which is preliminary data.</text>
</comment>
<proteinExistence type="predicted"/>
<dbReference type="EMBL" id="JAEKNS010000158">
    <property type="protein sequence ID" value="MBJ7596374.1"/>
    <property type="molecule type" value="Genomic_DNA"/>
</dbReference>
<dbReference type="RefSeq" id="WP_337314362.1">
    <property type="nucleotide sequence ID" value="NZ_JAEKNS010000158.1"/>
</dbReference>
<accession>A0A934N7D2</accession>
<protein>
    <submittedName>
        <fullName evidence="2">Uncharacterized protein</fullName>
    </submittedName>
</protein>
<dbReference type="Proteomes" id="UP000606991">
    <property type="component" value="Unassembled WGS sequence"/>
</dbReference>
<dbReference type="AlphaFoldDB" id="A0A934N7D2"/>